<dbReference type="Proteomes" id="UP001067235">
    <property type="component" value="Unassembled WGS sequence"/>
</dbReference>
<keyword evidence="3" id="KW-1185">Reference proteome</keyword>
<gene>
    <name evidence="2" type="ORF">O4213_17720</name>
</gene>
<dbReference type="EMBL" id="JAPWIE010000005">
    <property type="protein sequence ID" value="MCZ4551833.1"/>
    <property type="molecule type" value="Genomic_DNA"/>
</dbReference>
<reference evidence="2" key="1">
    <citation type="submission" date="2022-12" db="EMBL/GenBank/DDBJ databases">
        <authorList>
            <person name="Krivoruchko A.V."/>
            <person name="Elkin A."/>
        </authorList>
    </citation>
    <scope>NUCLEOTIDE SEQUENCE</scope>
    <source>
        <strain evidence="2">IEGM 1388</strain>
    </source>
</reference>
<comment type="caution">
    <text evidence="2">The sequence shown here is derived from an EMBL/GenBank/DDBJ whole genome shotgun (WGS) entry which is preliminary data.</text>
</comment>
<protein>
    <recommendedName>
        <fullName evidence="4">DUF2530 domain-containing protein</fullName>
    </recommendedName>
</protein>
<organism evidence="2 3">
    <name type="scientific">Gordonia rubripertincta</name>
    <name type="common">Rhodococcus corallinus</name>
    <dbReference type="NCBI Taxonomy" id="36822"/>
    <lineage>
        <taxon>Bacteria</taxon>
        <taxon>Bacillati</taxon>
        <taxon>Actinomycetota</taxon>
        <taxon>Actinomycetes</taxon>
        <taxon>Mycobacteriales</taxon>
        <taxon>Gordoniaceae</taxon>
        <taxon>Gordonia</taxon>
    </lineage>
</organism>
<evidence type="ECO:0000313" key="3">
    <source>
        <dbReference type="Proteomes" id="UP001067235"/>
    </source>
</evidence>
<proteinExistence type="predicted"/>
<name>A0ABT4MXT8_GORRU</name>
<accession>A0ABT4MXT8</accession>
<evidence type="ECO:0008006" key="4">
    <source>
        <dbReference type="Google" id="ProtNLM"/>
    </source>
</evidence>
<feature type="transmembrane region" description="Helical" evidence="1">
    <location>
        <begin position="45"/>
        <end position="64"/>
    </location>
</feature>
<keyword evidence="1" id="KW-0812">Transmembrane</keyword>
<keyword evidence="1" id="KW-1133">Transmembrane helix</keyword>
<sequence length="70" mass="7315">MTFTGSTPPGSSARAGLAWFCVIAGIALTALAVYDLANGERNPSLWVAVICWPLVAISGGLQLIRIRGQN</sequence>
<evidence type="ECO:0000313" key="2">
    <source>
        <dbReference type="EMBL" id="MCZ4551833.1"/>
    </source>
</evidence>
<dbReference type="RefSeq" id="WP_301572730.1">
    <property type="nucleotide sequence ID" value="NZ_JAPWIE010000005.1"/>
</dbReference>
<keyword evidence="1" id="KW-0472">Membrane</keyword>
<evidence type="ECO:0000256" key="1">
    <source>
        <dbReference type="SAM" id="Phobius"/>
    </source>
</evidence>
<feature type="transmembrane region" description="Helical" evidence="1">
    <location>
        <begin position="12"/>
        <end position="33"/>
    </location>
</feature>